<evidence type="ECO:0000256" key="1">
    <source>
        <dbReference type="SAM" id="Phobius"/>
    </source>
</evidence>
<gene>
    <name evidence="2" type="ORF">NCTC9239_03219</name>
</gene>
<accession>A0A4P1KK00</accession>
<keyword evidence="3" id="KW-1185">Reference proteome</keyword>
<keyword evidence="1" id="KW-0472">Membrane</keyword>
<keyword evidence="1" id="KW-0812">Transmembrane</keyword>
<sequence>MVKKLLAFLILCMALALVRTLLMVLAVVLLLALVHAFVARPRETMVFLGTLILSSLAVAQPFAFIAAFTVIGVAIILAKQRRKAQPLHIFCKPARK</sequence>
<dbReference type="AlphaFoldDB" id="A0A4P1KK00"/>
<keyword evidence="1" id="KW-1133">Transmembrane helix</keyword>
<dbReference type="RefSeq" id="WP_138142197.1">
    <property type="nucleotide sequence ID" value="NZ_LR588407.1"/>
</dbReference>
<evidence type="ECO:0000313" key="3">
    <source>
        <dbReference type="Proteomes" id="UP000309952"/>
    </source>
</evidence>
<dbReference type="KEGG" id="bvy:NCTC9239_03219"/>
<evidence type="ECO:0000313" key="2">
    <source>
        <dbReference type="EMBL" id="VTO19736.1"/>
    </source>
</evidence>
<dbReference type="Proteomes" id="UP000309952">
    <property type="component" value="Chromosome"/>
</dbReference>
<reference evidence="2 3" key="1">
    <citation type="submission" date="2019-04" db="EMBL/GenBank/DDBJ databases">
        <authorList>
            <consortium name="Pathogen Informatics"/>
        </authorList>
    </citation>
    <scope>NUCLEOTIDE SEQUENCE [LARGE SCALE GENOMIC DNA]</scope>
    <source>
        <strain evidence="2 3">NCTC9239</strain>
    </source>
</reference>
<dbReference type="EMBL" id="LR588407">
    <property type="protein sequence ID" value="VTO19736.1"/>
    <property type="molecule type" value="Genomic_DNA"/>
</dbReference>
<name>A0A4P1KK00_9CAUL</name>
<protein>
    <submittedName>
        <fullName evidence="2">Uncharacterized protein</fullName>
    </submittedName>
</protein>
<organism evidence="2 3">
    <name type="scientific">Brevundimonas vancanneytii</name>
    <dbReference type="NCBI Taxonomy" id="1325724"/>
    <lineage>
        <taxon>Bacteria</taxon>
        <taxon>Pseudomonadati</taxon>
        <taxon>Pseudomonadota</taxon>
        <taxon>Alphaproteobacteria</taxon>
        <taxon>Caulobacterales</taxon>
        <taxon>Caulobacteraceae</taxon>
        <taxon>Brevundimonas</taxon>
    </lineage>
</organism>
<proteinExistence type="predicted"/>
<feature type="transmembrane region" description="Helical" evidence="1">
    <location>
        <begin position="46"/>
        <end position="78"/>
    </location>
</feature>